<keyword evidence="1" id="KW-0732">Signal</keyword>
<dbReference type="AlphaFoldDB" id="A0A839EK59"/>
<keyword evidence="3" id="KW-1185">Reference proteome</keyword>
<feature type="signal peptide" evidence="1">
    <location>
        <begin position="1"/>
        <end position="26"/>
    </location>
</feature>
<organism evidence="2 3">
    <name type="scientific">Phyllobacterium myrsinacearum</name>
    <dbReference type="NCBI Taxonomy" id="28101"/>
    <lineage>
        <taxon>Bacteria</taxon>
        <taxon>Pseudomonadati</taxon>
        <taxon>Pseudomonadota</taxon>
        <taxon>Alphaproteobacteria</taxon>
        <taxon>Hyphomicrobiales</taxon>
        <taxon>Phyllobacteriaceae</taxon>
        <taxon>Phyllobacterium</taxon>
    </lineage>
</organism>
<name>A0A839EK59_9HYPH</name>
<evidence type="ECO:0000313" key="3">
    <source>
        <dbReference type="Proteomes" id="UP000549052"/>
    </source>
</evidence>
<feature type="chain" id="PRO_5032620200" description="Secreted protein" evidence="1">
    <location>
        <begin position="27"/>
        <end position="184"/>
    </location>
</feature>
<evidence type="ECO:0000313" key="2">
    <source>
        <dbReference type="EMBL" id="MBA8879252.1"/>
    </source>
</evidence>
<reference evidence="2 3" key="1">
    <citation type="submission" date="2020-07" db="EMBL/GenBank/DDBJ databases">
        <title>Genomic Encyclopedia of Type Strains, Phase IV (KMG-V): Genome sequencing to study the core and pangenomes of soil and plant-associated prokaryotes.</title>
        <authorList>
            <person name="Whitman W."/>
        </authorList>
    </citation>
    <scope>NUCLEOTIDE SEQUENCE [LARGE SCALE GENOMIC DNA]</scope>
    <source>
        <strain evidence="2 3">AN3</strain>
    </source>
</reference>
<gene>
    <name evidence="2" type="ORF">FHW16_002970</name>
</gene>
<accession>A0A839EK59</accession>
<dbReference type="EMBL" id="JACGXN010000003">
    <property type="protein sequence ID" value="MBA8879252.1"/>
    <property type="molecule type" value="Genomic_DNA"/>
</dbReference>
<proteinExistence type="predicted"/>
<sequence>MIKLGFARIAQVATLSCIALGTAVFAAKAGTIIQDFSKISLQIPIPGPFRSSGCERESEAQSIYLSCRLKSAFWRQLSIYGMTGGSRPELSSQQPAALLRLALIRECHRIKSAASNCTPVQSIKYRNVPGWQLYEAEGKTVHTMTYGFSTGARAVHFRLLANSESEVKNLAASFEKLILPKIIK</sequence>
<evidence type="ECO:0008006" key="4">
    <source>
        <dbReference type="Google" id="ProtNLM"/>
    </source>
</evidence>
<protein>
    <recommendedName>
        <fullName evidence="4">Secreted protein</fullName>
    </recommendedName>
</protein>
<comment type="caution">
    <text evidence="2">The sequence shown here is derived from an EMBL/GenBank/DDBJ whole genome shotgun (WGS) entry which is preliminary data.</text>
</comment>
<dbReference type="Proteomes" id="UP000549052">
    <property type="component" value="Unassembled WGS sequence"/>
</dbReference>
<evidence type="ECO:0000256" key="1">
    <source>
        <dbReference type="SAM" id="SignalP"/>
    </source>
</evidence>
<dbReference type="RefSeq" id="WP_182549880.1">
    <property type="nucleotide sequence ID" value="NZ_JACGXN010000003.1"/>
</dbReference>